<feature type="compositionally biased region" description="Low complexity" evidence="1">
    <location>
        <begin position="38"/>
        <end position="47"/>
    </location>
</feature>
<comment type="caution">
    <text evidence="3">The sequence shown here is derived from an EMBL/GenBank/DDBJ whole genome shotgun (WGS) entry which is preliminary data.</text>
</comment>
<feature type="region of interest" description="Disordered" evidence="1">
    <location>
        <begin position="63"/>
        <end position="85"/>
    </location>
</feature>
<dbReference type="OrthoDB" id="3257981at2759"/>
<evidence type="ECO:0000256" key="2">
    <source>
        <dbReference type="SAM" id="SignalP"/>
    </source>
</evidence>
<evidence type="ECO:0000313" key="3">
    <source>
        <dbReference type="EMBL" id="KAJ5515100.1"/>
    </source>
</evidence>
<dbReference type="EMBL" id="JAPWDS010000002">
    <property type="protein sequence ID" value="KAJ5515100.1"/>
    <property type="molecule type" value="Genomic_DNA"/>
</dbReference>
<feature type="signal peptide" evidence="2">
    <location>
        <begin position="1"/>
        <end position="17"/>
    </location>
</feature>
<dbReference type="AlphaFoldDB" id="A0A9W9Y4T1"/>
<name>A0A9W9Y4T1_9EURO</name>
<keyword evidence="4" id="KW-1185">Reference proteome</keyword>
<evidence type="ECO:0000313" key="4">
    <source>
        <dbReference type="Proteomes" id="UP001149954"/>
    </source>
</evidence>
<accession>A0A9W9Y4T1</accession>
<protein>
    <submittedName>
        <fullName evidence="3">Uncharacterized protein</fullName>
    </submittedName>
</protein>
<evidence type="ECO:0000256" key="1">
    <source>
        <dbReference type="SAM" id="MobiDB-lite"/>
    </source>
</evidence>
<keyword evidence="2" id="KW-0732">Signal</keyword>
<feature type="chain" id="PRO_5040878304" evidence="2">
    <location>
        <begin position="18"/>
        <end position="198"/>
    </location>
</feature>
<proteinExistence type="predicted"/>
<organism evidence="3 4">
    <name type="scientific">Penicillium fimorum</name>
    <dbReference type="NCBI Taxonomy" id="1882269"/>
    <lineage>
        <taxon>Eukaryota</taxon>
        <taxon>Fungi</taxon>
        <taxon>Dikarya</taxon>
        <taxon>Ascomycota</taxon>
        <taxon>Pezizomycotina</taxon>
        <taxon>Eurotiomycetes</taxon>
        <taxon>Eurotiomycetidae</taxon>
        <taxon>Eurotiales</taxon>
        <taxon>Aspergillaceae</taxon>
        <taxon>Penicillium</taxon>
    </lineage>
</organism>
<gene>
    <name evidence="3" type="ORF">N7463_004652</name>
</gene>
<sequence length="198" mass="21602">MRFELVILAHLAASVSGLTIAEGGSKLVHAREPPVPSGEPSSSSTSGGSIGDECAGSPGYTYSPGDWQKLRDPTSDSGLVQKSCMDEDPGSGRGSYIYFLDPGCLVIDDSKYCMSMSRPYHVAAKEGESISFVNIYAMFNGDDHDPQVRPGCRLPVKWPSAWRDLVFRDNCLSDSTGEWKECCESMWVEDEVVDNPYL</sequence>
<reference evidence="3" key="2">
    <citation type="journal article" date="2023" name="IMA Fungus">
        <title>Comparative genomic study of the Penicillium genus elucidates a diverse pangenome and 15 lateral gene transfer events.</title>
        <authorList>
            <person name="Petersen C."/>
            <person name="Sorensen T."/>
            <person name="Nielsen M.R."/>
            <person name="Sondergaard T.E."/>
            <person name="Sorensen J.L."/>
            <person name="Fitzpatrick D.A."/>
            <person name="Frisvad J.C."/>
            <person name="Nielsen K.L."/>
        </authorList>
    </citation>
    <scope>NUCLEOTIDE SEQUENCE</scope>
    <source>
        <strain evidence="3">IBT 29495</strain>
    </source>
</reference>
<feature type="region of interest" description="Disordered" evidence="1">
    <location>
        <begin position="29"/>
        <end position="50"/>
    </location>
</feature>
<reference evidence="3" key="1">
    <citation type="submission" date="2022-12" db="EMBL/GenBank/DDBJ databases">
        <authorList>
            <person name="Petersen C."/>
        </authorList>
    </citation>
    <scope>NUCLEOTIDE SEQUENCE</scope>
    <source>
        <strain evidence="3">IBT 29495</strain>
    </source>
</reference>
<dbReference type="Proteomes" id="UP001149954">
    <property type="component" value="Unassembled WGS sequence"/>
</dbReference>